<dbReference type="EMBL" id="NVVJ01000052">
    <property type="protein sequence ID" value="PCJ22732.1"/>
    <property type="molecule type" value="Genomic_DNA"/>
</dbReference>
<dbReference type="PROSITE" id="PS51318">
    <property type="entry name" value="TAT"/>
    <property type="match status" value="1"/>
</dbReference>
<dbReference type="AlphaFoldDB" id="A0A2A5AU06"/>
<comment type="caution">
    <text evidence="3">The sequence shown here is derived from an EMBL/GenBank/DDBJ whole genome shotgun (WGS) entry which is preliminary data.</text>
</comment>
<dbReference type="InterPro" id="IPR019546">
    <property type="entry name" value="TAT_signal_bac_arc"/>
</dbReference>
<dbReference type="InterPro" id="IPR027056">
    <property type="entry name" value="Gluconate_2DH_su3"/>
</dbReference>
<keyword evidence="1" id="KW-0732">Signal</keyword>
<evidence type="ECO:0008006" key="5">
    <source>
        <dbReference type="Google" id="ProtNLM"/>
    </source>
</evidence>
<accession>A0A2A5AU06</accession>
<gene>
    <name evidence="3" type="ORF">COA96_13600</name>
</gene>
<organism evidence="3 4">
    <name type="scientific">SAR86 cluster bacterium</name>
    <dbReference type="NCBI Taxonomy" id="2030880"/>
    <lineage>
        <taxon>Bacteria</taxon>
        <taxon>Pseudomonadati</taxon>
        <taxon>Pseudomonadota</taxon>
        <taxon>Gammaproteobacteria</taxon>
        <taxon>SAR86 cluster</taxon>
    </lineage>
</organism>
<proteinExistence type="predicted"/>
<evidence type="ECO:0000313" key="3">
    <source>
        <dbReference type="EMBL" id="PCJ22732.1"/>
    </source>
</evidence>
<dbReference type="Proteomes" id="UP000218327">
    <property type="component" value="Unassembled WGS sequence"/>
</dbReference>
<evidence type="ECO:0000313" key="4">
    <source>
        <dbReference type="Proteomes" id="UP000218327"/>
    </source>
</evidence>
<name>A0A2A5AU06_9GAMM</name>
<dbReference type="NCBIfam" id="TIGR01409">
    <property type="entry name" value="TAT_signal_seq"/>
    <property type="match status" value="1"/>
</dbReference>
<feature type="region of interest" description="Disordered" evidence="2">
    <location>
        <begin position="1"/>
        <end position="23"/>
    </location>
</feature>
<evidence type="ECO:0000256" key="2">
    <source>
        <dbReference type="SAM" id="MobiDB-lite"/>
    </source>
</evidence>
<dbReference type="Pfam" id="PF13618">
    <property type="entry name" value="Gluconate_2-dh3"/>
    <property type="match status" value="1"/>
</dbReference>
<protein>
    <recommendedName>
        <fullName evidence="5">Gluconate 2-dehydrogenase subunit 3 family protein</fullName>
    </recommendedName>
</protein>
<reference evidence="4" key="1">
    <citation type="submission" date="2017-08" db="EMBL/GenBank/DDBJ databases">
        <title>A dynamic microbial community with high functional redundancy inhabits the cold, oxic subseafloor aquifer.</title>
        <authorList>
            <person name="Tully B.J."/>
            <person name="Wheat C.G."/>
            <person name="Glazer B.T."/>
            <person name="Huber J.A."/>
        </authorList>
    </citation>
    <scope>NUCLEOTIDE SEQUENCE [LARGE SCALE GENOMIC DNA]</scope>
</reference>
<dbReference type="InterPro" id="IPR006311">
    <property type="entry name" value="TAT_signal"/>
</dbReference>
<sequence length="247" mass="26725">MPDKLKNNKKQLQNQPSNPSRRNLLKNVGLVGAAAVSSAATGNLIAADSGSVTIDTTANPIREALEVLTAEEAQILEAICDCLIPSDENGPGAKEARAVHYIDRALASHNSDARQDYMVSLNAINDFARETRHKPFYELIKDQQNSILLAVQNNKIPGLTPSASGFFNMVRSHTIDGTFCDPYYGGNQNFVGWDMVRYPGIRLGASETDVSQGAELEPNHQSAYDHATYTKMAINMNDSSTSGGSHA</sequence>
<evidence type="ECO:0000256" key="1">
    <source>
        <dbReference type="ARBA" id="ARBA00022729"/>
    </source>
</evidence>